<sequence>MDALSQVPVPIELSEVNPPEAKAHLRLAVLSAKDATFRSNYAMLPDLGKRRVIAANMLRTDVFELIPRLHIGFECTRGYRYAMELHRCWRPRDAPIIAASSSSRDFGLLHTTKDDYNDLAAR</sequence>
<organism evidence="1 2">
    <name type="scientific">Dothistroma septosporum (strain NZE10 / CBS 128990)</name>
    <name type="common">Red band needle blight fungus</name>
    <name type="synonym">Mycosphaerella pini</name>
    <dbReference type="NCBI Taxonomy" id="675120"/>
    <lineage>
        <taxon>Eukaryota</taxon>
        <taxon>Fungi</taxon>
        <taxon>Dikarya</taxon>
        <taxon>Ascomycota</taxon>
        <taxon>Pezizomycotina</taxon>
        <taxon>Dothideomycetes</taxon>
        <taxon>Dothideomycetidae</taxon>
        <taxon>Mycosphaerellales</taxon>
        <taxon>Mycosphaerellaceae</taxon>
        <taxon>Dothistroma</taxon>
    </lineage>
</organism>
<dbReference type="Proteomes" id="UP000016933">
    <property type="component" value="Unassembled WGS sequence"/>
</dbReference>
<dbReference type="EMBL" id="KB446537">
    <property type="protein sequence ID" value="EME46157.1"/>
    <property type="molecule type" value="Genomic_DNA"/>
</dbReference>
<accession>N1PS07</accession>
<reference evidence="2" key="1">
    <citation type="journal article" date="2012" name="PLoS Genet.">
        <title>The genomes of the fungal plant pathogens Cladosporium fulvum and Dothistroma septosporum reveal adaptation to different hosts and lifestyles but also signatures of common ancestry.</title>
        <authorList>
            <person name="de Wit P.J.G.M."/>
            <person name="van der Burgt A."/>
            <person name="Oekmen B."/>
            <person name="Stergiopoulos I."/>
            <person name="Abd-Elsalam K.A."/>
            <person name="Aerts A.L."/>
            <person name="Bahkali A.H."/>
            <person name="Beenen H.G."/>
            <person name="Chettri P."/>
            <person name="Cox M.P."/>
            <person name="Datema E."/>
            <person name="de Vries R.P."/>
            <person name="Dhillon B."/>
            <person name="Ganley A.R."/>
            <person name="Griffiths S.A."/>
            <person name="Guo Y."/>
            <person name="Hamelin R.C."/>
            <person name="Henrissat B."/>
            <person name="Kabir M.S."/>
            <person name="Jashni M.K."/>
            <person name="Kema G."/>
            <person name="Klaubauf S."/>
            <person name="Lapidus A."/>
            <person name="Levasseur A."/>
            <person name="Lindquist E."/>
            <person name="Mehrabi R."/>
            <person name="Ohm R.A."/>
            <person name="Owen T.J."/>
            <person name="Salamov A."/>
            <person name="Schwelm A."/>
            <person name="Schijlen E."/>
            <person name="Sun H."/>
            <person name="van den Burg H.A."/>
            <person name="van Ham R.C.H.J."/>
            <person name="Zhang S."/>
            <person name="Goodwin S.B."/>
            <person name="Grigoriev I.V."/>
            <person name="Collemare J."/>
            <person name="Bradshaw R.E."/>
        </authorList>
    </citation>
    <scope>NUCLEOTIDE SEQUENCE [LARGE SCALE GENOMIC DNA]</scope>
    <source>
        <strain evidence="2">NZE10 / CBS 128990</strain>
    </source>
</reference>
<keyword evidence="2" id="KW-1185">Reference proteome</keyword>
<evidence type="ECO:0000313" key="1">
    <source>
        <dbReference type="EMBL" id="EME46157.1"/>
    </source>
</evidence>
<protein>
    <submittedName>
        <fullName evidence="1">Uncharacterized protein</fullName>
    </submittedName>
</protein>
<name>N1PS07_DOTSN</name>
<dbReference type="HOGENOM" id="CLU_2026681_0_0_1"/>
<dbReference type="AlphaFoldDB" id="N1PS07"/>
<evidence type="ECO:0000313" key="2">
    <source>
        <dbReference type="Proteomes" id="UP000016933"/>
    </source>
</evidence>
<reference evidence="1 2" key="2">
    <citation type="journal article" date="2012" name="PLoS Pathog.">
        <title>Diverse lifestyles and strategies of plant pathogenesis encoded in the genomes of eighteen Dothideomycetes fungi.</title>
        <authorList>
            <person name="Ohm R.A."/>
            <person name="Feau N."/>
            <person name="Henrissat B."/>
            <person name="Schoch C.L."/>
            <person name="Horwitz B.A."/>
            <person name="Barry K.W."/>
            <person name="Condon B.J."/>
            <person name="Copeland A.C."/>
            <person name="Dhillon B."/>
            <person name="Glaser F."/>
            <person name="Hesse C.N."/>
            <person name="Kosti I."/>
            <person name="LaButti K."/>
            <person name="Lindquist E.A."/>
            <person name="Lucas S."/>
            <person name="Salamov A.A."/>
            <person name="Bradshaw R.E."/>
            <person name="Ciuffetti L."/>
            <person name="Hamelin R.C."/>
            <person name="Kema G.H.J."/>
            <person name="Lawrence C."/>
            <person name="Scott J.A."/>
            <person name="Spatafora J.W."/>
            <person name="Turgeon B.G."/>
            <person name="de Wit P.J.G.M."/>
            <person name="Zhong S."/>
            <person name="Goodwin S.B."/>
            <person name="Grigoriev I.V."/>
        </authorList>
    </citation>
    <scope>NUCLEOTIDE SEQUENCE [LARGE SCALE GENOMIC DNA]</scope>
    <source>
        <strain evidence="2">NZE10 / CBS 128990</strain>
    </source>
</reference>
<proteinExistence type="predicted"/>
<gene>
    <name evidence="1" type="ORF">DOTSEDRAFT_32825</name>
</gene>